<dbReference type="CDD" id="cd00090">
    <property type="entry name" value="HTH_ARSR"/>
    <property type="match status" value="1"/>
</dbReference>
<reference evidence="5 6" key="1">
    <citation type="submission" date="2018-05" db="EMBL/GenBank/DDBJ databases">
        <title>Genomic Encyclopedia of Type Strains, Phase IV (KMG-IV): sequencing the most valuable type-strain genomes for metagenomic binning, comparative biology and taxonomic classification.</title>
        <authorList>
            <person name="Goeker M."/>
        </authorList>
    </citation>
    <scope>NUCLEOTIDE SEQUENCE [LARGE SCALE GENOMIC DNA]</scope>
    <source>
        <strain evidence="5 6">DSM 103371</strain>
    </source>
</reference>
<dbReference type="InterPro" id="IPR000485">
    <property type="entry name" value="AsnC-type_HTH_dom"/>
</dbReference>
<gene>
    <name evidence="5" type="ORF">C8D95_10644</name>
</gene>
<dbReference type="EMBL" id="QGGV01000006">
    <property type="protein sequence ID" value="PWK55649.1"/>
    <property type="molecule type" value="Genomic_DNA"/>
</dbReference>
<name>A0A316G429_9RHOB</name>
<protein>
    <submittedName>
        <fullName evidence="5">DNA-binding Lrp family transcriptional regulator</fullName>
    </submittedName>
</protein>
<evidence type="ECO:0000259" key="4">
    <source>
        <dbReference type="PROSITE" id="PS50956"/>
    </source>
</evidence>
<evidence type="ECO:0000313" key="6">
    <source>
        <dbReference type="Proteomes" id="UP000245390"/>
    </source>
</evidence>
<dbReference type="Proteomes" id="UP000245390">
    <property type="component" value="Unassembled WGS sequence"/>
</dbReference>
<dbReference type="InterPro" id="IPR019888">
    <property type="entry name" value="Tscrpt_reg_AsnC-like"/>
</dbReference>
<dbReference type="Gene3D" id="1.10.10.10">
    <property type="entry name" value="Winged helix-like DNA-binding domain superfamily/Winged helix DNA-binding domain"/>
    <property type="match status" value="1"/>
</dbReference>
<accession>A0A316G429</accession>
<dbReference type="InterPro" id="IPR019887">
    <property type="entry name" value="Tscrpt_reg_AsnC/Lrp_C"/>
</dbReference>
<dbReference type="KEGG" id="salo:EF888_16705"/>
<dbReference type="Gene3D" id="3.30.70.920">
    <property type="match status" value="1"/>
</dbReference>
<dbReference type="GO" id="GO:0006355">
    <property type="term" value="P:regulation of DNA-templated transcription"/>
    <property type="evidence" value="ECO:0007669"/>
    <property type="project" value="UniProtKB-ARBA"/>
</dbReference>
<dbReference type="PRINTS" id="PR00033">
    <property type="entry name" value="HTHASNC"/>
</dbReference>
<dbReference type="InterPro" id="IPR011008">
    <property type="entry name" value="Dimeric_a/b-barrel"/>
</dbReference>
<keyword evidence="3" id="KW-0804">Transcription</keyword>
<dbReference type="AlphaFoldDB" id="A0A316G429"/>
<evidence type="ECO:0000256" key="2">
    <source>
        <dbReference type="ARBA" id="ARBA00023125"/>
    </source>
</evidence>
<evidence type="ECO:0000313" key="5">
    <source>
        <dbReference type="EMBL" id="PWK55649.1"/>
    </source>
</evidence>
<dbReference type="InterPro" id="IPR011991">
    <property type="entry name" value="ArsR-like_HTH"/>
</dbReference>
<dbReference type="SUPFAM" id="SSF54909">
    <property type="entry name" value="Dimeric alpha+beta barrel"/>
    <property type="match status" value="1"/>
</dbReference>
<dbReference type="Pfam" id="PF13412">
    <property type="entry name" value="HTH_24"/>
    <property type="match status" value="1"/>
</dbReference>
<evidence type="ECO:0000256" key="3">
    <source>
        <dbReference type="ARBA" id="ARBA00023163"/>
    </source>
</evidence>
<dbReference type="InterPro" id="IPR036390">
    <property type="entry name" value="WH_DNA-bd_sf"/>
</dbReference>
<dbReference type="GO" id="GO:0043565">
    <property type="term" value="F:sequence-specific DNA binding"/>
    <property type="evidence" value="ECO:0007669"/>
    <property type="project" value="InterPro"/>
</dbReference>
<sequence>MRLSPTDRMILELLRENSRRSLTEIAAIVGLSRPTVRHHVDKLVRGNVIRRFTVEIEPTHAARAGGVRAMFDVRLRRNVCGKVFASISGWSELVSAWSTSGSTDMRVLVEAADQTMIEDLRDRLARHPEVASLSTAMVLKTWCERISGIHETAPEGYVITRDGELVS</sequence>
<dbReference type="OrthoDB" id="9809462at2"/>
<keyword evidence="6" id="KW-1185">Reference proteome</keyword>
<dbReference type="SUPFAM" id="SSF46785">
    <property type="entry name" value="Winged helix' DNA-binding domain"/>
    <property type="match status" value="1"/>
</dbReference>
<dbReference type="InterPro" id="IPR036388">
    <property type="entry name" value="WH-like_DNA-bd_sf"/>
</dbReference>
<dbReference type="SMART" id="SM00344">
    <property type="entry name" value="HTH_ASNC"/>
    <property type="match status" value="1"/>
</dbReference>
<keyword evidence="2 5" id="KW-0238">DNA-binding</keyword>
<feature type="domain" description="HTH asnC-type" evidence="4">
    <location>
        <begin position="3"/>
        <end position="68"/>
    </location>
</feature>
<dbReference type="GO" id="GO:0043200">
    <property type="term" value="P:response to amino acid"/>
    <property type="evidence" value="ECO:0007669"/>
    <property type="project" value="TreeGrafter"/>
</dbReference>
<dbReference type="PANTHER" id="PTHR30154">
    <property type="entry name" value="LEUCINE-RESPONSIVE REGULATORY PROTEIN"/>
    <property type="match status" value="1"/>
</dbReference>
<evidence type="ECO:0000256" key="1">
    <source>
        <dbReference type="ARBA" id="ARBA00023015"/>
    </source>
</evidence>
<organism evidence="5 6">
    <name type="scientific">Silicimonas algicola</name>
    <dbReference type="NCBI Taxonomy" id="1826607"/>
    <lineage>
        <taxon>Bacteria</taxon>
        <taxon>Pseudomonadati</taxon>
        <taxon>Pseudomonadota</taxon>
        <taxon>Alphaproteobacteria</taxon>
        <taxon>Rhodobacterales</taxon>
        <taxon>Paracoccaceae</taxon>
    </lineage>
</organism>
<comment type="caution">
    <text evidence="5">The sequence shown here is derived from an EMBL/GenBank/DDBJ whole genome shotgun (WGS) entry which is preliminary data.</text>
</comment>
<dbReference type="PANTHER" id="PTHR30154:SF34">
    <property type="entry name" value="TRANSCRIPTIONAL REGULATOR AZLB"/>
    <property type="match status" value="1"/>
</dbReference>
<dbReference type="Pfam" id="PF01037">
    <property type="entry name" value="AsnC_trans_reg"/>
    <property type="match status" value="1"/>
</dbReference>
<dbReference type="RefSeq" id="WP_109759738.1">
    <property type="nucleotide sequence ID" value="NZ_QGGV01000006.1"/>
</dbReference>
<dbReference type="GO" id="GO:0005829">
    <property type="term" value="C:cytosol"/>
    <property type="evidence" value="ECO:0007669"/>
    <property type="project" value="TreeGrafter"/>
</dbReference>
<keyword evidence="1" id="KW-0805">Transcription regulation</keyword>
<dbReference type="PROSITE" id="PS50956">
    <property type="entry name" value="HTH_ASNC_2"/>
    <property type="match status" value="1"/>
</dbReference>
<proteinExistence type="predicted"/>